<evidence type="ECO:0000256" key="2">
    <source>
        <dbReference type="ARBA" id="ARBA00022801"/>
    </source>
</evidence>
<keyword evidence="3 11" id="KW-0326">Glycosidase</keyword>
<dbReference type="SUPFAM" id="SSF75005">
    <property type="entry name" value="Arabinanase/levansucrase/invertase"/>
    <property type="match status" value="1"/>
</dbReference>
<evidence type="ECO:0000313" key="8">
    <source>
        <dbReference type="EMBL" id="KAA5275531.1"/>
    </source>
</evidence>
<dbReference type="OrthoDB" id="9801455at2"/>
<dbReference type="EMBL" id="VVZX01000005">
    <property type="protein sequence ID" value="KAA5275531.1"/>
    <property type="molecule type" value="Genomic_DNA"/>
</dbReference>
<dbReference type="InterPro" id="IPR013320">
    <property type="entry name" value="ConA-like_dom_sf"/>
</dbReference>
<keyword evidence="11" id="KW-0119">Carbohydrate metabolism</keyword>
<keyword evidence="2 11" id="KW-0378">Hydrolase</keyword>
<protein>
    <submittedName>
        <fullName evidence="10">Glycoside hydrolase</fullName>
    </submittedName>
    <submittedName>
        <fullName evidence="8">Glycosyl hydrolase 43 family protein</fullName>
    </submittedName>
    <submittedName>
        <fullName evidence="9">Glycosyl hydrolases family 43</fullName>
    </submittedName>
    <submittedName>
        <fullName evidence="11">Putative glycosyl hydrolase/xylanase</fullName>
        <ecNumber evidence="11">3.2.1.37</ecNumber>
    </submittedName>
</protein>
<keyword evidence="6" id="KW-0732">Signal</keyword>
<feature type="active site" description="Proton acceptor" evidence="4">
    <location>
        <position position="42"/>
    </location>
</feature>
<dbReference type="EMBL" id="UFSX01000001">
    <property type="protein sequence ID" value="SUV29898.1"/>
    <property type="molecule type" value="Genomic_DNA"/>
</dbReference>
<dbReference type="EC" id="3.2.1.37" evidence="11"/>
<evidence type="ECO:0000256" key="5">
    <source>
        <dbReference type="PIRSR" id="PIRSR606710-2"/>
    </source>
</evidence>
<keyword evidence="11" id="KW-0624">Polysaccharide degradation</keyword>
<reference evidence="11 12" key="1">
    <citation type="submission" date="2018-06" db="EMBL/GenBank/DDBJ databases">
        <authorList>
            <consortium name="Pathogen Informatics"/>
            <person name="Doyle S."/>
        </authorList>
    </citation>
    <scope>NUCLEOTIDE SEQUENCE [LARGE SCALE GENOMIC DNA]</scope>
    <source>
        <strain evidence="11 12">NCTC11155</strain>
    </source>
</reference>
<evidence type="ECO:0000256" key="4">
    <source>
        <dbReference type="PIRSR" id="PIRSR606710-1"/>
    </source>
</evidence>
<evidence type="ECO:0000259" key="7">
    <source>
        <dbReference type="Pfam" id="PF17851"/>
    </source>
</evidence>
<evidence type="ECO:0000313" key="11">
    <source>
        <dbReference type="EMBL" id="SUV29898.1"/>
    </source>
</evidence>
<proteinExistence type="inferred from homology"/>
<dbReference type="Proteomes" id="UP000335496">
    <property type="component" value="Unassembled WGS sequence"/>
</dbReference>
<dbReference type="PANTHER" id="PTHR42812:SF12">
    <property type="entry name" value="BETA-XYLOSIDASE-RELATED"/>
    <property type="match status" value="1"/>
</dbReference>
<dbReference type="CDD" id="cd09001">
    <property type="entry name" value="GH43_FsAxh1-like"/>
    <property type="match status" value="1"/>
</dbReference>
<evidence type="ECO:0000313" key="10">
    <source>
        <dbReference type="EMBL" id="RYT76961.1"/>
    </source>
</evidence>
<feature type="site" description="Important for catalytic activity, responsible for pKa modulation of the active site Glu and correct orientation of both the proton donor and substrate" evidence="5">
    <location>
        <position position="151"/>
    </location>
</feature>
<dbReference type="Proteomes" id="UP000679226">
    <property type="component" value="Chromosome"/>
</dbReference>
<dbReference type="EMBL" id="CP072227">
    <property type="protein sequence ID" value="QUT43850.1"/>
    <property type="molecule type" value="Genomic_DNA"/>
</dbReference>
<dbReference type="InterPro" id="IPR041542">
    <property type="entry name" value="GH43_C2"/>
</dbReference>
<dbReference type="PANTHER" id="PTHR42812">
    <property type="entry name" value="BETA-XYLOSIDASE"/>
    <property type="match status" value="1"/>
</dbReference>
<dbReference type="Gene3D" id="2.60.120.200">
    <property type="match status" value="1"/>
</dbReference>
<evidence type="ECO:0000313" key="9">
    <source>
        <dbReference type="EMBL" id="QUT43850.1"/>
    </source>
</evidence>
<reference evidence="9" key="4">
    <citation type="journal article" date="2021" name="PLoS Genet.">
        <title>Mobile Type VI secretion system loci of the gut Bacteroidales display extensive intra-ecosystem transfer, multi-species spread and geographical clustering.</title>
        <authorList>
            <person name="Garcia-Bayona L."/>
            <person name="Coyne M.J."/>
            <person name="Comstock L.E."/>
        </authorList>
    </citation>
    <scope>NUCLEOTIDE SEQUENCE</scope>
    <source>
        <strain evidence="9">CL11T00C20</strain>
    </source>
</reference>
<evidence type="ECO:0000256" key="3">
    <source>
        <dbReference type="ARBA" id="ARBA00023295"/>
    </source>
</evidence>
<dbReference type="Proteomes" id="UP000291917">
    <property type="component" value="Unassembled WGS sequence"/>
</dbReference>
<feature type="chain" id="PRO_5044586754" evidence="6">
    <location>
        <begin position="20"/>
        <end position="693"/>
    </location>
</feature>
<feature type="domain" description="Beta-xylosidase C-terminal Concanavalin A-like" evidence="7">
    <location>
        <begin position="359"/>
        <end position="543"/>
    </location>
</feature>
<dbReference type="GeneID" id="93071783"/>
<organism evidence="11 12">
    <name type="scientific">Bacteroides eggerthii</name>
    <dbReference type="NCBI Taxonomy" id="28111"/>
    <lineage>
        <taxon>Bacteria</taxon>
        <taxon>Pseudomonadati</taxon>
        <taxon>Bacteroidota</taxon>
        <taxon>Bacteroidia</taxon>
        <taxon>Bacteroidales</taxon>
        <taxon>Bacteroidaceae</taxon>
        <taxon>Bacteroides</taxon>
    </lineage>
</organism>
<dbReference type="RefSeq" id="WP_004290224.1">
    <property type="nucleotide sequence ID" value="NZ_CABKNQ010000018.1"/>
</dbReference>
<comment type="similarity">
    <text evidence="1">Belongs to the glycosyl hydrolase 43 family.</text>
</comment>
<feature type="active site" description="Proton donor" evidence="4">
    <location>
        <position position="200"/>
    </location>
</feature>
<dbReference type="KEGG" id="beg:INE88_00633"/>
<name>A0A380YPP9_9BACE</name>
<evidence type="ECO:0000313" key="14">
    <source>
        <dbReference type="Proteomes" id="UP000335496"/>
    </source>
</evidence>
<dbReference type="EMBL" id="RCXL01000005">
    <property type="protein sequence ID" value="RYT76961.1"/>
    <property type="molecule type" value="Genomic_DNA"/>
</dbReference>
<dbReference type="SUPFAM" id="SSF49899">
    <property type="entry name" value="Concanavalin A-like lectins/glucanases"/>
    <property type="match status" value="1"/>
</dbReference>
<evidence type="ECO:0000313" key="13">
    <source>
        <dbReference type="Proteomes" id="UP000291917"/>
    </source>
</evidence>
<reference evidence="8 14" key="2">
    <citation type="journal article" date="2019" name="Nat. Med.">
        <title>A library of human gut bacterial isolates paired with longitudinal multiomics data enables mechanistic microbiome research.</title>
        <authorList>
            <person name="Poyet M."/>
            <person name="Groussin M."/>
            <person name="Gibbons S.M."/>
            <person name="Avila-Pacheco J."/>
            <person name="Jiang X."/>
            <person name="Kearney S.M."/>
            <person name="Perrotta A.R."/>
            <person name="Berdy B."/>
            <person name="Zhao S."/>
            <person name="Lieberman T.D."/>
            <person name="Swanson P.K."/>
            <person name="Smith M."/>
            <person name="Roesemann S."/>
            <person name="Alexander J.E."/>
            <person name="Rich S.A."/>
            <person name="Livny J."/>
            <person name="Vlamakis H."/>
            <person name="Clish C."/>
            <person name="Bullock K."/>
            <person name="Deik A."/>
            <person name="Scott J."/>
            <person name="Pierce K.A."/>
            <person name="Xavier R.J."/>
            <person name="Alm E.J."/>
        </authorList>
    </citation>
    <scope>NUCLEOTIDE SEQUENCE [LARGE SCALE GENOMIC DNA]</scope>
    <source>
        <strain evidence="8 14">BIOML-A1</strain>
    </source>
</reference>
<accession>A0A380YPP9</accession>
<dbReference type="Pfam" id="PF04616">
    <property type="entry name" value="Glyco_hydro_43"/>
    <property type="match status" value="1"/>
</dbReference>
<dbReference type="GO" id="GO:0045493">
    <property type="term" value="P:xylan catabolic process"/>
    <property type="evidence" value="ECO:0007669"/>
    <property type="project" value="UniProtKB-KW"/>
</dbReference>
<gene>
    <name evidence="11" type="primary">xylB_3</name>
    <name evidence="10" type="ORF">EAJ03_05210</name>
    <name evidence="8" type="ORF">F2Z23_05210</name>
    <name evidence="9" type="ORF">INE88_00633</name>
    <name evidence="11" type="ORF">NCTC11155_01890</name>
</gene>
<dbReference type="InterPro" id="IPR006710">
    <property type="entry name" value="Glyco_hydro_43"/>
</dbReference>
<dbReference type="AlphaFoldDB" id="A0A380YPP9"/>
<dbReference type="STRING" id="483216.BACEGG_01916"/>
<dbReference type="InterPro" id="IPR051795">
    <property type="entry name" value="Glycosyl_Hydrlase_43"/>
</dbReference>
<dbReference type="Proteomes" id="UP000254424">
    <property type="component" value="Unassembled WGS sequence"/>
</dbReference>
<keyword evidence="11" id="KW-0858">Xylan degradation</keyword>
<dbReference type="Gene3D" id="2.115.10.20">
    <property type="entry name" value="Glycosyl hydrolase domain, family 43"/>
    <property type="match status" value="1"/>
</dbReference>
<sequence>MKHLFSIILGLLSFCQLQAQSWTADNGNGTFTNPLFYDEFTDPDLIRVGTDFYMVASSMHAMPGLPLLRSKDLVNWEFVTYIFDRLDLGPDFHLEGDKGIYGNGIWAPAIRYHKGTFYVFVNVNDHGLQVFSAKDPAGPWIHKNMGGRIYDLGILFDDDDKIYAVHGYDEVRLIQLKPDFSGYVEGSEKVIIPKGNAMGEGHHFYKINGKYYIISADYAPVGRMQCARADKPEGPYETAVISNRETMGTQRGWWSNEFGFWSDIPNEGDKITFTAPNPDAYYAVPLHQGGIVDLPNGEWWGVSMMDVKSVGRLTFLSPVTWKNGWPFFGIENNLGRSPRTWFKPNVGIETTPHTTYERNDDFSGKELKPIWQWNHYPVEKKWTLKNGTLRLHTMPAKSFMHAKNSLTQRAVGPESNAIVELNTKSLKKGDVAGLALLNVPYYWVGVLRTGKGNIIRFYDLVKNIKIDEPISTEKVYFRAEGDFDNDLAKLSYSTDGTNFKAMGTNLRLGYQMKTFQGVRFALFAYNTEGKDGGYAEFDNFKIEEPLADRSTNLPIGKVITLKNLANNTFTWTNSRRILRSADVNSNEYDPKGSQFRIHDRGKGRVALEAMDGSGFLTVTGEGLSGDVRLTDKESDASLFMWQDMLRNQCMLLSLKTNRYIGIDILTGEPYSADWPGSNTTRTNGVVFEWSVVQ</sequence>
<keyword evidence="14" id="KW-1185">Reference proteome</keyword>
<dbReference type="Pfam" id="PF17851">
    <property type="entry name" value="GH43_C2"/>
    <property type="match status" value="1"/>
</dbReference>
<reference evidence="10 13" key="3">
    <citation type="journal article" date="2019" name="Science, e1252229">
        <title>Invertible promoters mediate bacterial phase variation, antibiotic resistance, and host adaptation in the gut.</title>
        <authorList>
            <person name="Jiang X."/>
            <person name="Hall A.B."/>
            <person name="Arthur T.D."/>
            <person name="Plichta D.R."/>
            <person name="Covington C.T."/>
            <person name="Poyet M."/>
            <person name="Crothers J."/>
            <person name="Moses P.L."/>
            <person name="Tolonen A.C."/>
            <person name="Vlamakis H."/>
            <person name="Alm E.J."/>
            <person name="Xavier R.J."/>
        </authorList>
    </citation>
    <scope>NUCLEOTIDE SEQUENCE [LARGE SCALE GENOMIC DNA]</scope>
    <source>
        <strain evidence="10">Bj_0095</strain>
        <strain evidence="13">bj_0095</strain>
    </source>
</reference>
<dbReference type="GO" id="GO:0009044">
    <property type="term" value="F:xylan 1,4-beta-xylosidase activity"/>
    <property type="evidence" value="ECO:0007669"/>
    <property type="project" value="UniProtKB-EC"/>
</dbReference>
<feature type="signal peptide" evidence="6">
    <location>
        <begin position="1"/>
        <end position="19"/>
    </location>
</feature>
<dbReference type="InterPro" id="IPR023296">
    <property type="entry name" value="Glyco_hydro_beta-prop_sf"/>
</dbReference>
<evidence type="ECO:0000256" key="1">
    <source>
        <dbReference type="ARBA" id="ARBA00009865"/>
    </source>
</evidence>
<evidence type="ECO:0000256" key="6">
    <source>
        <dbReference type="SAM" id="SignalP"/>
    </source>
</evidence>
<evidence type="ECO:0000313" key="12">
    <source>
        <dbReference type="Proteomes" id="UP000254424"/>
    </source>
</evidence>